<proteinExistence type="predicted"/>
<protein>
    <submittedName>
        <fullName evidence="1">Uncharacterized protein</fullName>
    </submittedName>
</protein>
<dbReference type="EMBL" id="CAKOGP040001870">
    <property type="protein sequence ID" value="CAJ1954787.1"/>
    <property type="molecule type" value="Genomic_DNA"/>
</dbReference>
<name>A0AAD2JJ83_9STRA</name>
<reference evidence="1" key="1">
    <citation type="submission" date="2023-08" db="EMBL/GenBank/DDBJ databases">
        <authorList>
            <person name="Audoor S."/>
            <person name="Bilcke G."/>
        </authorList>
    </citation>
    <scope>NUCLEOTIDE SEQUENCE</scope>
</reference>
<dbReference type="AlphaFoldDB" id="A0AAD2JJ83"/>
<evidence type="ECO:0000313" key="2">
    <source>
        <dbReference type="Proteomes" id="UP001295423"/>
    </source>
</evidence>
<organism evidence="1 2">
    <name type="scientific">Cylindrotheca closterium</name>
    <dbReference type="NCBI Taxonomy" id="2856"/>
    <lineage>
        <taxon>Eukaryota</taxon>
        <taxon>Sar</taxon>
        <taxon>Stramenopiles</taxon>
        <taxon>Ochrophyta</taxon>
        <taxon>Bacillariophyta</taxon>
        <taxon>Bacillariophyceae</taxon>
        <taxon>Bacillariophycidae</taxon>
        <taxon>Bacillariales</taxon>
        <taxon>Bacillariaceae</taxon>
        <taxon>Cylindrotheca</taxon>
    </lineage>
</organism>
<sequence>MRTRNNNAQHNNTKQQRVVVESLLPSIQARPSSLVPLWTLLRTNLVQTTLFKEQKKLKLVGAHFESISTSIHHDVEAFLDSLLQEDRQPRFIRRERIRITNLMMDNFDLMPSPVLSKLTSRQKQSLLQLFFQVNNEILDAHMAWANFCFSKLDEVFGDNSEGELPRAIMDRSLFDGHIAVVHIWLCSMRRQYHVKTVRAGPSGSSSSLETNNARQLIPFWLQRLNSFSGRLARGMIFDLAALPTFEFTNDINVVVEYCLLPTVASFAPIGNVKLVAPGFEYREPRSNRLVVYSWDDISDRQKMILWLADILELSGTSSRDPGVKIPSPFFRLASKGRPRLDRDDHLSQILLAISSELDFDDVVRVVTALENTYYRCNSDQKGRMEKRGCGISLKTVHDSVGSVHGVYYHIVVKYCPVPPPRFSVTGEKVVPQFAEAKSKDWDDV</sequence>
<keyword evidence="2" id="KW-1185">Reference proteome</keyword>
<dbReference type="Proteomes" id="UP001295423">
    <property type="component" value="Unassembled WGS sequence"/>
</dbReference>
<gene>
    <name evidence="1" type="ORF">CYCCA115_LOCUS15379</name>
</gene>
<evidence type="ECO:0000313" key="1">
    <source>
        <dbReference type="EMBL" id="CAJ1954787.1"/>
    </source>
</evidence>
<accession>A0AAD2JJ83</accession>
<comment type="caution">
    <text evidence="1">The sequence shown here is derived from an EMBL/GenBank/DDBJ whole genome shotgun (WGS) entry which is preliminary data.</text>
</comment>